<evidence type="ECO:0000256" key="2">
    <source>
        <dbReference type="ARBA" id="ARBA00010617"/>
    </source>
</evidence>
<keyword evidence="10" id="KW-1185">Reference proteome</keyword>
<evidence type="ECO:0000256" key="4">
    <source>
        <dbReference type="ARBA" id="ARBA00022723"/>
    </source>
</evidence>
<name>A0A179IDQ2_CORDF</name>
<accession>A0A179IDQ2</accession>
<evidence type="ECO:0000256" key="8">
    <source>
        <dbReference type="PIRSR" id="PIRSR602401-1"/>
    </source>
</evidence>
<comment type="caution">
    <text evidence="9">The sequence shown here is derived from an EMBL/GenBank/DDBJ whole genome shotgun (WGS) entry which is preliminary data.</text>
</comment>
<organism evidence="9 10">
    <name type="scientific">Cordyceps confragosa</name>
    <name type="common">Lecanicillium lecanii</name>
    <dbReference type="NCBI Taxonomy" id="2714763"/>
    <lineage>
        <taxon>Eukaryota</taxon>
        <taxon>Fungi</taxon>
        <taxon>Dikarya</taxon>
        <taxon>Ascomycota</taxon>
        <taxon>Pezizomycotina</taxon>
        <taxon>Sordariomycetes</taxon>
        <taxon>Hypocreomycetidae</taxon>
        <taxon>Hypocreales</taxon>
        <taxon>Cordycipitaceae</taxon>
        <taxon>Akanthomyces</taxon>
    </lineage>
</organism>
<dbReference type="CDD" id="cd11061">
    <property type="entry name" value="CYP67-like"/>
    <property type="match status" value="1"/>
</dbReference>
<dbReference type="InterPro" id="IPR002401">
    <property type="entry name" value="Cyt_P450_E_grp-I"/>
</dbReference>
<dbReference type="PANTHER" id="PTHR24305">
    <property type="entry name" value="CYTOCHROME P450"/>
    <property type="match status" value="1"/>
</dbReference>
<dbReference type="InterPro" id="IPR050121">
    <property type="entry name" value="Cytochrome_P450_monoxygenase"/>
</dbReference>
<dbReference type="Gene3D" id="1.10.630.10">
    <property type="entry name" value="Cytochrome P450"/>
    <property type="match status" value="1"/>
</dbReference>
<dbReference type="SUPFAM" id="SSF48264">
    <property type="entry name" value="Cytochrome P450"/>
    <property type="match status" value="1"/>
</dbReference>
<dbReference type="GO" id="GO:0020037">
    <property type="term" value="F:heme binding"/>
    <property type="evidence" value="ECO:0007669"/>
    <property type="project" value="InterPro"/>
</dbReference>
<keyword evidence="7" id="KW-0503">Monooxygenase</keyword>
<evidence type="ECO:0000313" key="9">
    <source>
        <dbReference type="EMBL" id="OAQ99808.1"/>
    </source>
</evidence>
<comment type="cofactor">
    <cofactor evidence="1 8">
        <name>heme</name>
        <dbReference type="ChEBI" id="CHEBI:30413"/>
    </cofactor>
</comment>
<dbReference type="OMA" id="DHEACER"/>
<dbReference type="GO" id="GO:0004497">
    <property type="term" value="F:monooxygenase activity"/>
    <property type="evidence" value="ECO:0007669"/>
    <property type="project" value="UniProtKB-KW"/>
</dbReference>
<dbReference type="GO" id="GO:0005506">
    <property type="term" value="F:iron ion binding"/>
    <property type="evidence" value="ECO:0007669"/>
    <property type="project" value="InterPro"/>
</dbReference>
<dbReference type="EMBL" id="LUKN01002008">
    <property type="protein sequence ID" value="OAQ99808.1"/>
    <property type="molecule type" value="Genomic_DNA"/>
</dbReference>
<dbReference type="Proteomes" id="UP000243081">
    <property type="component" value="Unassembled WGS sequence"/>
</dbReference>
<keyword evidence="5" id="KW-0560">Oxidoreductase</keyword>
<keyword evidence="6 8" id="KW-0408">Iron</keyword>
<sequence>MNHLTAFVAGQALHVLVFNRGEWDGYAKDIIAGSVLLNLGVAVALHATSSADNWGASFRASATLELAAIAGLFTSMLVYRAFFHALCKYPGPFAARLSNLHIINLSRRFRLYEEIHQLHARYGDIVRLGPSTLSVSKPEAVQAIHGPKSKCRKGPWYEYSKPLTSLHTSRDPAVHAQRRVSWERGLNSAGKEEPLLLFIDLTTFMRRTSYKPRVAQTTHDLLEIINASQGQVFNASKWFNLYSLEVMGWMAFGRALDALASGKETYLMELIHKTEHLFATIIHIPWLFVLIKQIPFLAGSFGVLRKWLGVQLLSQMTSPSGTACNLFSNIMEGSTSFEELTETQRLSLEGDMFLIVGAGSETVAMSLLALFYELSNHRDAQEKLQQEIDAYFLEHDEADPALLAKMRYLQACINETLRLWPPVPSGAQRITPPEGIHVGDAFIPGDTLVQVPTYNMHRIVLCVLYADMNADEEAFPRQDEFIPERWTTKPELIVDRSGYSPFSAGNYSCVGKQLALIELRQVAVEVLKRYTVELAPGFTSRDFEGSLADRFSMQAKRLDLVFGAR</sequence>
<evidence type="ECO:0000313" key="10">
    <source>
        <dbReference type="Proteomes" id="UP000243081"/>
    </source>
</evidence>
<dbReference type="GO" id="GO:0016705">
    <property type="term" value="F:oxidoreductase activity, acting on paired donors, with incorporation or reduction of molecular oxygen"/>
    <property type="evidence" value="ECO:0007669"/>
    <property type="project" value="InterPro"/>
</dbReference>
<dbReference type="InterPro" id="IPR001128">
    <property type="entry name" value="Cyt_P450"/>
</dbReference>
<reference evidence="9 10" key="1">
    <citation type="submission" date="2016-03" db="EMBL/GenBank/DDBJ databases">
        <title>Fine-scale spatial genetic structure of a fungal parasite of coffee scale insects.</title>
        <authorList>
            <person name="Jackson D."/>
            <person name="Zemenick K.A."/>
            <person name="Malloure B."/>
            <person name="Quandt C.A."/>
            <person name="James T.Y."/>
        </authorList>
    </citation>
    <scope>NUCLEOTIDE SEQUENCE [LARGE SCALE GENOMIC DNA]</scope>
    <source>
        <strain evidence="9 10">UM487</strain>
    </source>
</reference>
<evidence type="ECO:0000256" key="1">
    <source>
        <dbReference type="ARBA" id="ARBA00001971"/>
    </source>
</evidence>
<keyword evidence="4 8" id="KW-0479">Metal-binding</keyword>
<proteinExistence type="inferred from homology"/>
<dbReference type="OrthoDB" id="6692864at2759"/>
<feature type="binding site" description="axial binding residue" evidence="8">
    <location>
        <position position="509"/>
    </location>
    <ligand>
        <name>heme</name>
        <dbReference type="ChEBI" id="CHEBI:30413"/>
    </ligand>
    <ligandPart>
        <name>Fe</name>
        <dbReference type="ChEBI" id="CHEBI:18248"/>
    </ligandPart>
</feature>
<protein>
    <recommendedName>
        <fullName evidence="11">Cytochrome P450</fullName>
    </recommendedName>
</protein>
<dbReference type="InterPro" id="IPR036396">
    <property type="entry name" value="Cyt_P450_sf"/>
</dbReference>
<evidence type="ECO:0000256" key="6">
    <source>
        <dbReference type="ARBA" id="ARBA00023004"/>
    </source>
</evidence>
<evidence type="ECO:0000256" key="5">
    <source>
        <dbReference type="ARBA" id="ARBA00023002"/>
    </source>
</evidence>
<gene>
    <name evidence="9" type="ORF">LLEC1_00720</name>
</gene>
<keyword evidence="3 8" id="KW-0349">Heme</keyword>
<evidence type="ECO:0000256" key="7">
    <source>
        <dbReference type="ARBA" id="ARBA00023033"/>
    </source>
</evidence>
<evidence type="ECO:0008006" key="11">
    <source>
        <dbReference type="Google" id="ProtNLM"/>
    </source>
</evidence>
<dbReference type="Pfam" id="PF00067">
    <property type="entry name" value="p450"/>
    <property type="match status" value="1"/>
</dbReference>
<dbReference type="PRINTS" id="PR00463">
    <property type="entry name" value="EP450I"/>
</dbReference>
<dbReference type="PANTHER" id="PTHR24305:SF187">
    <property type="entry name" value="P450, PUTATIVE (EUROFUNG)-RELATED"/>
    <property type="match status" value="1"/>
</dbReference>
<dbReference type="AlphaFoldDB" id="A0A179IDQ2"/>
<dbReference type="PRINTS" id="PR00385">
    <property type="entry name" value="P450"/>
</dbReference>
<evidence type="ECO:0000256" key="3">
    <source>
        <dbReference type="ARBA" id="ARBA00022617"/>
    </source>
</evidence>
<comment type="similarity">
    <text evidence="2">Belongs to the cytochrome P450 family.</text>
</comment>